<evidence type="ECO:0000313" key="2">
    <source>
        <dbReference type="Proteomes" id="UP000800036"/>
    </source>
</evidence>
<reference evidence="1" key="1">
    <citation type="journal article" date="2020" name="Stud. Mycol.">
        <title>101 Dothideomycetes genomes: a test case for predicting lifestyles and emergence of pathogens.</title>
        <authorList>
            <person name="Haridas S."/>
            <person name="Albert R."/>
            <person name="Binder M."/>
            <person name="Bloem J."/>
            <person name="Labutti K."/>
            <person name="Salamov A."/>
            <person name="Andreopoulos B."/>
            <person name="Baker S."/>
            <person name="Barry K."/>
            <person name="Bills G."/>
            <person name="Bluhm B."/>
            <person name="Cannon C."/>
            <person name="Castanera R."/>
            <person name="Culley D."/>
            <person name="Daum C."/>
            <person name="Ezra D."/>
            <person name="Gonzalez J."/>
            <person name="Henrissat B."/>
            <person name="Kuo A."/>
            <person name="Liang C."/>
            <person name="Lipzen A."/>
            <person name="Lutzoni F."/>
            <person name="Magnuson J."/>
            <person name="Mondo S."/>
            <person name="Nolan M."/>
            <person name="Ohm R."/>
            <person name="Pangilinan J."/>
            <person name="Park H.-J."/>
            <person name="Ramirez L."/>
            <person name="Alfaro M."/>
            <person name="Sun H."/>
            <person name="Tritt A."/>
            <person name="Yoshinaga Y."/>
            <person name="Zwiers L.-H."/>
            <person name="Turgeon B."/>
            <person name="Goodwin S."/>
            <person name="Spatafora J."/>
            <person name="Crous P."/>
            <person name="Grigoriev I."/>
        </authorList>
    </citation>
    <scope>NUCLEOTIDE SEQUENCE</scope>
    <source>
        <strain evidence="1">CBS 107.79</strain>
    </source>
</reference>
<dbReference type="AlphaFoldDB" id="A0A6A5W190"/>
<name>A0A6A5W190_9PLEO</name>
<sequence>MPISKSRPLPVMTQVMFLVFAFYPPLPLVPHPLHQIAQGQDKRLLGGLIEPDVVPDVVSFIGLGMLGRSANGFEIERYAGAPSGGHFSGDFAGVGVVERHIAPQKFGRFMLLIPLHQVAQQDRTPMEIPSKSVFLHILERFEIVRRVIWRAFHDPRYEDGLRCLGMLYLKHLVSSSLRYSMDMRSSARTCSAGCG</sequence>
<proteinExistence type="predicted"/>
<accession>A0A6A5W190</accession>
<dbReference type="Proteomes" id="UP000800036">
    <property type="component" value="Unassembled WGS sequence"/>
</dbReference>
<evidence type="ECO:0000313" key="1">
    <source>
        <dbReference type="EMBL" id="KAF1979157.1"/>
    </source>
</evidence>
<dbReference type="EMBL" id="ML976658">
    <property type="protein sequence ID" value="KAF1979157.1"/>
    <property type="molecule type" value="Genomic_DNA"/>
</dbReference>
<gene>
    <name evidence="1" type="ORF">BU23DRAFT_148765</name>
</gene>
<organism evidence="1 2">
    <name type="scientific">Bimuria novae-zelandiae CBS 107.79</name>
    <dbReference type="NCBI Taxonomy" id="1447943"/>
    <lineage>
        <taxon>Eukaryota</taxon>
        <taxon>Fungi</taxon>
        <taxon>Dikarya</taxon>
        <taxon>Ascomycota</taxon>
        <taxon>Pezizomycotina</taxon>
        <taxon>Dothideomycetes</taxon>
        <taxon>Pleosporomycetidae</taxon>
        <taxon>Pleosporales</taxon>
        <taxon>Massarineae</taxon>
        <taxon>Didymosphaeriaceae</taxon>
        <taxon>Bimuria</taxon>
    </lineage>
</organism>
<keyword evidence="2" id="KW-1185">Reference proteome</keyword>
<protein>
    <submittedName>
        <fullName evidence="1">Uncharacterized protein</fullName>
    </submittedName>
</protein>